<accession>I4CBC2</accession>
<dbReference type="AlphaFoldDB" id="I4CBC2"/>
<dbReference type="STRING" id="706587.Desti_4227"/>
<organism evidence="2 3">
    <name type="scientific">Desulfomonile tiedjei (strain ATCC 49306 / DSM 6799 / DCB-1)</name>
    <dbReference type="NCBI Taxonomy" id="706587"/>
    <lineage>
        <taxon>Bacteria</taxon>
        <taxon>Pseudomonadati</taxon>
        <taxon>Thermodesulfobacteriota</taxon>
        <taxon>Desulfomonilia</taxon>
        <taxon>Desulfomonilales</taxon>
        <taxon>Desulfomonilaceae</taxon>
        <taxon>Desulfomonile</taxon>
    </lineage>
</organism>
<evidence type="ECO:0000259" key="1">
    <source>
        <dbReference type="SMART" id="SM01078"/>
    </source>
</evidence>
<feature type="domain" description="CGGC" evidence="1">
    <location>
        <begin position="3"/>
        <end position="109"/>
    </location>
</feature>
<dbReference type="HOGENOM" id="CLU_147304_4_0_7"/>
<proteinExistence type="predicted"/>
<keyword evidence="3" id="KW-1185">Reference proteome</keyword>
<dbReference type="Proteomes" id="UP000006055">
    <property type="component" value="Chromosome"/>
</dbReference>
<dbReference type="Pfam" id="PF08821">
    <property type="entry name" value="CGGC"/>
    <property type="match status" value="1"/>
</dbReference>
<dbReference type="KEGG" id="dti:Desti_4227"/>
<dbReference type="SMART" id="SM01078">
    <property type="entry name" value="CGGC"/>
    <property type="match status" value="1"/>
</dbReference>
<evidence type="ECO:0000313" key="3">
    <source>
        <dbReference type="Proteomes" id="UP000006055"/>
    </source>
</evidence>
<sequence length="119" mass="13113">MEKILIIGCRKIMDEICFACNRCFTAFNLNQGEFVRYGEHEAELIGLTACSDCPGKTLVPRLALLWNSPLGEEPTKIHLAPCVVKCPHGQTIADDVKSRCGIEIIEGTHPYQHVGAIFG</sequence>
<name>I4CBC2_DESTA</name>
<dbReference type="OrthoDB" id="9789971at2"/>
<reference evidence="3" key="1">
    <citation type="submission" date="2012-06" db="EMBL/GenBank/DDBJ databases">
        <title>Complete sequence of chromosome of Desulfomonile tiedjei DSM 6799.</title>
        <authorList>
            <person name="Lucas S."/>
            <person name="Copeland A."/>
            <person name="Lapidus A."/>
            <person name="Glavina del Rio T."/>
            <person name="Dalin E."/>
            <person name="Tice H."/>
            <person name="Bruce D."/>
            <person name="Goodwin L."/>
            <person name="Pitluck S."/>
            <person name="Peters L."/>
            <person name="Ovchinnikova G."/>
            <person name="Zeytun A."/>
            <person name="Lu M."/>
            <person name="Kyrpides N."/>
            <person name="Mavromatis K."/>
            <person name="Ivanova N."/>
            <person name="Brettin T."/>
            <person name="Detter J.C."/>
            <person name="Han C."/>
            <person name="Larimer F."/>
            <person name="Land M."/>
            <person name="Hauser L."/>
            <person name="Markowitz V."/>
            <person name="Cheng J.-F."/>
            <person name="Hugenholtz P."/>
            <person name="Woyke T."/>
            <person name="Wu D."/>
            <person name="Spring S."/>
            <person name="Schroeder M."/>
            <person name="Brambilla E."/>
            <person name="Klenk H.-P."/>
            <person name="Eisen J.A."/>
        </authorList>
    </citation>
    <scope>NUCLEOTIDE SEQUENCE [LARGE SCALE GENOMIC DNA]</scope>
    <source>
        <strain evidence="3">ATCC 49306 / DSM 6799 / DCB-1</strain>
    </source>
</reference>
<evidence type="ECO:0000313" key="2">
    <source>
        <dbReference type="EMBL" id="AFM26863.1"/>
    </source>
</evidence>
<dbReference type="eggNOG" id="COG5561">
    <property type="taxonomic scope" value="Bacteria"/>
</dbReference>
<protein>
    <submittedName>
        <fullName evidence="2">Putative metal-binding protein</fullName>
    </submittedName>
</protein>
<dbReference type="RefSeq" id="WP_014811983.1">
    <property type="nucleotide sequence ID" value="NC_018025.1"/>
</dbReference>
<dbReference type="InterPro" id="IPR014925">
    <property type="entry name" value="CGGC_dom"/>
</dbReference>
<gene>
    <name evidence="2" type="ordered locus">Desti_4227</name>
</gene>
<dbReference type="EMBL" id="CP003360">
    <property type="protein sequence ID" value="AFM26863.1"/>
    <property type="molecule type" value="Genomic_DNA"/>
</dbReference>